<sequence>MDISLLIRFVAVADELHFPRAADALNIPLAALYSSIEKLENELGQPLFVRDSAQTRLTKAGALLLVTAREEIAAAPTPAPKPVVPPGGKAKASKGKGRTPVVKGQPKPYKKRQGR</sequence>
<dbReference type="Pfam" id="PF00126">
    <property type="entry name" value="HTH_1"/>
    <property type="match status" value="1"/>
</dbReference>
<evidence type="ECO:0000256" key="5">
    <source>
        <dbReference type="SAM" id="MobiDB-lite"/>
    </source>
</evidence>
<reference evidence="7 8" key="1">
    <citation type="submission" date="2023-11" db="EMBL/GenBank/DDBJ databases">
        <title>Genome sequence of Microbacterium rhizosphaerae KACC 19337.</title>
        <authorList>
            <person name="Choi H."/>
            <person name="Kim S."/>
            <person name="Kim Y."/>
            <person name="Kwon S.-W."/>
            <person name="Heo J."/>
        </authorList>
    </citation>
    <scope>NUCLEOTIDE SEQUENCE [LARGE SCALE GENOMIC DNA]</scope>
    <source>
        <strain evidence="7 8">KACC 19337</strain>
    </source>
</reference>
<evidence type="ECO:0000256" key="3">
    <source>
        <dbReference type="ARBA" id="ARBA00023125"/>
    </source>
</evidence>
<dbReference type="InterPro" id="IPR000847">
    <property type="entry name" value="LysR_HTH_N"/>
</dbReference>
<dbReference type="Proteomes" id="UP001323798">
    <property type="component" value="Chromosome"/>
</dbReference>
<comment type="similarity">
    <text evidence="1">Belongs to the LysR transcriptional regulatory family.</text>
</comment>
<keyword evidence="8" id="KW-1185">Reference proteome</keyword>
<evidence type="ECO:0000256" key="2">
    <source>
        <dbReference type="ARBA" id="ARBA00023015"/>
    </source>
</evidence>
<accession>A0ABZ0SI13</accession>
<keyword evidence="3" id="KW-0238">DNA-binding</keyword>
<protein>
    <submittedName>
        <fullName evidence="7">LysR family transcriptional regulator</fullName>
    </submittedName>
</protein>
<dbReference type="InterPro" id="IPR036388">
    <property type="entry name" value="WH-like_DNA-bd_sf"/>
</dbReference>
<keyword evidence="4" id="KW-0804">Transcription</keyword>
<evidence type="ECO:0000313" key="8">
    <source>
        <dbReference type="Proteomes" id="UP001323798"/>
    </source>
</evidence>
<dbReference type="PANTHER" id="PTHR30346">
    <property type="entry name" value="TRANSCRIPTIONAL DUAL REGULATOR HCAR-RELATED"/>
    <property type="match status" value="1"/>
</dbReference>
<evidence type="ECO:0000313" key="7">
    <source>
        <dbReference type="EMBL" id="WPR88932.1"/>
    </source>
</evidence>
<dbReference type="EMBL" id="CP139368">
    <property type="protein sequence ID" value="WPR88932.1"/>
    <property type="molecule type" value="Genomic_DNA"/>
</dbReference>
<gene>
    <name evidence="7" type="ORF">SM116_14355</name>
</gene>
<evidence type="ECO:0000259" key="6">
    <source>
        <dbReference type="PROSITE" id="PS50931"/>
    </source>
</evidence>
<feature type="region of interest" description="Disordered" evidence="5">
    <location>
        <begin position="75"/>
        <end position="115"/>
    </location>
</feature>
<dbReference type="SUPFAM" id="SSF46785">
    <property type="entry name" value="Winged helix' DNA-binding domain"/>
    <property type="match status" value="1"/>
</dbReference>
<evidence type="ECO:0000256" key="1">
    <source>
        <dbReference type="ARBA" id="ARBA00009437"/>
    </source>
</evidence>
<dbReference type="PANTHER" id="PTHR30346:SF0">
    <property type="entry name" value="HCA OPERON TRANSCRIPTIONAL ACTIVATOR HCAR"/>
    <property type="match status" value="1"/>
</dbReference>
<dbReference type="PROSITE" id="PS50931">
    <property type="entry name" value="HTH_LYSR"/>
    <property type="match status" value="1"/>
</dbReference>
<evidence type="ECO:0000256" key="4">
    <source>
        <dbReference type="ARBA" id="ARBA00023163"/>
    </source>
</evidence>
<feature type="domain" description="HTH lysR-type" evidence="6">
    <location>
        <begin position="1"/>
        <end position="58"/>
    </location>
</feature>
<dbReference type="InterPro" id="IPR036390">
    <property type="entry name" value="WH_DNA-bd_sf"/>
</dbReference>
<name>A0ABZ0SI13_9MICO</name>
<dbReference type="RefSeq" id="WP_320941649.1">
    <property type="nucleotide sequence ID" value="NZ_BAABEU010000008.1"/>
</dbReference>
<organism evidence="7 8">
    <name type="scientific">Microbacterium rhizosphaerae</name>
    <dbReference type="NCBI Taxonomy" id="1678237"/>
    <lineage>
        <taxon>Bacteria</taxon>
        <taxon>Bacillati</taxon>
        <taxon>Actinomycetota</taxon>
        <taxon>Actinomycetes</taxon>
        <taxon>Micrococcales</taxon>
        <taxon>Microbacteriaceae</taxon>
        <taxon>Microbacterium</taxon>
    </lineage>
</organism>
<keyword evidence="2" id="KW-0805">Transcription regulation</keyword>
<proteinExistence type="inferred from homology"/>
<dbReference type="Gene3D" id="1.10.10.10">
    <property type="entry name" value="Winged helix-like DNA-binding domain superfamily/Winged helix DNA-binding domain"/>
    <property type="match status" value="1"/>
</dbReference>